<dbReference type="InterPro" id="IPR046003">
    <property type="entry name" value="DUF5959"/>
</dbReference>
<reference evidence="7 8" key="1">
    <citation type="submission" date="2019-06" db="EMBL/GenBank/DDBJ databases">
        <title>Whole genome shotgun sequence of Streptomyces gardneri NBRC 12865.</title>
        <authorList>
            <person name="Hosoyama A."/>
            <person name="Uohara A."/>
            <person name="Ohji S."/>
            <person name="Ichikawa N."/>
        </authorList>
    </citation>
    <scope>NUCLEOTIDE SEQUENCE [LARGE SCALE GENOMIC DNA]</scope>
    <source>
        <strain evidence="7 8">NBRC 12865</strain>
    </source>
</reference>
<evidence type="ECO:0000313" key="7">
    <source>
        <dbReference type="EMBL" id="GEB61306.1"/>
    </source>
</evidence>
<organism evidence="7 8">
    <name type="scientific">Streptomyces gardneri</name>
    <dbReference type="NCBI Taxonomy" id="66892"/>
    <lineage>
        <taxon>Bacteria</taxon>
        <taxon>Bacillati</taxon>
        <taxon>Actinomycetota</taxon>
        <taxon>Actinomycetes</taxon>
        <taxon>Kitasatosporales</taxon>
        <taxon>Streptomycetaceae</taxon>
        <taxon>Streptomyces</taxon>
    </lineage>
</organism>
<keyword evidence="6" id="KW-0814">Transposable element</keyword>
<dbReference type="Proteomes" id="UP000315226">
    <property type="component" value="Unassembled WGS sequence"/>
</dbReference>
<sequence>MPPSRASRIRLEQHRDALLGQRLQHAHHVKEVLAFYDFPAEHWIHLRTTNPIESTFATVRLRTKVTKGDGSAVAALAMVFKLVESAQQRWRAVKALHLVALVRAPDPASNEDTSSNAPKLTRLTPQPIQCPCRRLVFVSMRELGGAVMAEDPIDLIRLEGDGNSVILRIAGKEERKRPTEADSLVGEFLVDTPFIRGALKTWVFSEDLWQWQQALDSLDAGQDIAWREGKRAPWLFIELDEDDDRCQVTIKDRSMSMTTVTVTVPQADAWFDDAYRRLDLVWETWPMTD</sequence>
<protein>
    <recommendedName>
        <fullName evidence="6">Mutator family transposase</fullName>
    </recommendedName>
</protein>
<comment type="function">
    <text evidence="1 6">Required for the transposition of the insertion element.</text>
</comment>
<dbReference type="AlphaFoldDB" id="A0A4Y3RUC6"/>
<keyword evidence="3 6" id="KW-0815">Transposition</keyword>
<gene>
    <name evidence="7" type="ORF">SGA01_69110</name>
</gene>
<evidence type="ECO:0000256" key="4">
    <source>
        <dbReference type="ARBA" id="ARBA00023125"/>
    </source>
</evidence>
<keyword evidence="8" id="KW-1185">Reference proteome</keyword>
<dbReference type="GO" id="GO:0003677">
    <property type="term" value="F:DNA binding"/>
    <property type="evidence" value="ECO:0007669"/>
    <property type="project" value="UniProtKB-UniRule"/>
</dbReference>
<evidence type="ECO:0000256" key="3">
    <source>
        <dbReference type="ARBA" id="ARBA00022578"/>
    </source>
</evidence>
<dbReference type="GO" id="GO:0004803">
    <property type="term" value="F:transposase activity"/>
    <property type="evidence" value="ECO:0007669"/>
    <property type="project" value="UniProtKB-UniRule"/>
</dbReference>
<dbReference type="InterPro" id="IPR001207">
    <property type="entry name" value="Transposase_mutator"/>
</dbReference>
<dbReference type="Pfam" id="PF00872">
    <property type="entry name" value="Transposase_mut"/>
    <property type="match status" value="1"/>
</dbReference>
<dbReference type="EMBL" id="BJMN01000054">
    <property type="protein sequence ID" value="GEB61306.1"/>
    <property type="molecule type" value="Genomic_DNA"/>
</dbReference>
<evidence type="ECO:0000256" key="1">
    <source>
        <dbReference type="ARBA" id="ARBA00002190"/>
    </source>
</evidence>
<name>A0A4Y3RUC6_9ACTN</name>
<evidence type="ECO:0000313" key="8">
    <source>
        <dbReference type="Proteomes" id="UP000315226"/>
    </source>
</evidence>
<evidence type="ECO:0000256" key="5">
    <source>
        <dbReference type="ARBA" id="ARBA00023172"/>
    </source>
</evidence>
<accession>A0A4Y3RUC6</accession>
<evidence type="ECO:0000256" key="6">
    <source>
        <dbReference type="RuleBase" id="RU365089"/>
    </source>
</evidence>
<proteinExistence type="inferred from homology"/>
<keyword evidence="4 6" id="KW-0238">DNA-binding</keyword>
<dbReference type="Pfam" id="PF19384">
    <property type="entry name" value="DUF5959"/>
    <property type="match status" value="1"/>
</dbReference>
<dbReference type="PANTHER" id="PTHR33217:SF9">
    <property type="entry name" value="MUTATOR FAMILY TRANSPOSASE"/>
    <property type="match status" value="1"/>
</dbReference>
<dbReference type="GO" id="GO:0006313">
    <property type="term" value="P:DNA transposition"/>
    <property type="evidence" value="ECO:0007669"/>
    <property type="project" value="UniProtKB-UniRule"/>
</dbReference>
<comment type="caution">
    <text evidence="7">The sequence shown here is derived from an EMBL/GenBank/DDBJ whole genome shotgun (WGS) entry which is preliminary data.</text>
</comment>
<dbReference type="PANTHER" id="PTHR33217">
    <property type="entry name" value="TRANSPOSASE FOR INSERTION SEQUENCE ELEMENT IS1081"/>
    <property type="match status" value="1"/>
</dbReference>
<keyword evidence="5 6" id="KW-0233">DNA recombination</keyword>
<evidence type="ECO:0000256" key="2">
    <source>
        <dbReference type="ARBA" id="ARBA00010961"/>
    </source>
</evidence>
<comment type="similarity">
    <text evidence="2 6">Belongs to the transposase mutator family.</text>
</comment>